<dbReference type="PANTHER" id="PTHR30290:SF79">
    <property type="entry name" value="DIPEPTIDE-BINDING PROTEIN DPPE"/>
    <property type="match status" value="1"/>
</dbReference>
<dbReference type="PROSITE" id="PS01040">
    <property type="entry name" value="SBP_BACTERIAL_5"/>
    <property type="match status" value="1"/>
</dbReference>
<evidence type="ECO:0000313" key="7">
    <source>
        <dbReference type="Proteomes" id="UP001144471"/>
    </source>
</evidence>
<organism evidence="6 7">
    <name type="scientific">Propionigenium maris DSM 9537</name>
    <dbReference type="NCBI Taxonomy" id="1123000"/>
    <lineage>
        <taxon>Bacteria</taxon>
        <taxon>Fusobacteriati</taxon>
        <taxon>Fusobacteriota</taxon>
        <taxon>Fusobacteriia</taxon>
        <taxon>Fusobacteriales</taxon>
        <taxon>Fusobacteriaceae</taxon>
        <taxon>Propionigenium</taxon>
    </lineage>
</organism>
<evidence type="ECO:0000256" key="3">
    <source>
        <dbReference type="ARBA" id="ARBA00022448"/>
    </source>
</evidence>
<evidence type="ECO:0000256" key="4">
    <source>
        <dbReference type="ARBA" id="ARBA00022729"/>
    </source>
</evidence>
<reference evidence="6" key="1">
    <citation type="submission" date="2022-12" db="EMBL/GenBank/DDBJ databases">
        <title>Reference genome sequencing for broad-spectrum identification of bacterial and archaeal isolates by mass spectrometry.</title>
        <authorList>
            <person name="Sekiguchi Y."/>
            <person name="Tourlousse D.M."/>
        </authorList>
    </citation>
    <scope>NUCLEOTIDE SEQUENCE</scope>
    <source>
        <strain evidence="6">10succ1</strain>
    </source>
</reference>
<dbReference type="GO" id="GO:0030288">
    <property type="term" value="C:outer membrane-bounded periplasmic space"/>
    <property type="evidence" value="ECO:0007669"/>
    <property type="project" value="UniProtKB-ARBA"/>
</dbReference>
<sequence length="551" mass="61838">MKKIWKTLTVASLVALTACGGGSKDAAKEETKEEAKIVTFNLISEPKSIDPQLNSATDGGIVVNNTFEGLMRMNKEGIPVPATAESYQVSEDGKTYTFTIREGAKWSDGQPVKASDFEYAWKRALDPAVASEYSFQLFYLENGQEYFNGKAEASDVGVNALDDRTLEVRLTSPTPYFLALTTFYTLMPVREDVVAKKTEGWAKDPELTVSNGPFVVTEYKSSDKIIVRRNENYWNASSVKIDGVDFIEIVDQSTALTAYNSDEVDILTSVPTQDIPKLQLEDPTFSIEPYLGTYYYIFNVDREPTDNVDVRKALSYAIDRTKIVEQVTKAGQQPANGFVPTGLTDSEGNDFREVAGDFGISPRADIEKAKEYLAKAGYPNGEGFPDLTLMYNTNENHKAIAEAIQAMWKENLGINVNLTNQEWAVFQDTRHVGNFDIARAGWIGDYADPMTFLDLWTSYSGNNDAQWKWTTDEKKFADNKKFDELIEASKVTGGAERDKNMYEAEKLIMDNMITMPIYYYTGTVMVKEDIKGWERDILGTWYLGNVTIEEE</sequence>
<keyword evidence="3" id="KW-0813">Transport</keyword>
<dbReference type="PANTHER" id="PTHR30290">
    <property type="entry name" value="PERIPLASMIC BINDING COMPONENT OF ABC TRANSPORTER"/>
    <property type="match status" value="1"/>
</dbReference>
<dbReference type="Gene3D" id="3.10.105.10">
    <property type="entry name" value="Dipeptide-binding Protein, Domain 3"/>
    <property type="match status" value="1"/>
</dbReference>
<accession>A0A9W6GIY8</accession>
<dbReference type="Proteomes" id="UP001144471">
    <property type="component" value="Unassembled WGS sequence"/>
</dbReference>
<comment type="similarity">
    <text evidence="2">Belongs to the bacterial solute-binding protein 5 family.</text>
</comment>
<dbReference type="GO" id="GO:1904680">
    <property type="term" value="F:peptide transmembrane transporter activity"/>
    <property type="evidence" value="ECO:0007669"/>
    <property type="project" value="TreeGrafter"/>
</dbReference>
<name>A0A9W6GIY8_9FUSO</name>
<dbReference type="PIRSF" id="PIRSF002741">
    <property type="entry name" value="MppA"/>
    <property type="match status" value="1"/>
</dbReference>
<dbReference type="GO" id="GO:0043190">
    <property type="term" value="C:ATP-binding cassette (ABC) transporter complex"/>
    <property type="evidence" value="ECO:0007669"/>
    <property type="project" value="InterPro"/>
</dbReference>
<evidence type="ECO:0000259" key="5">
    <source>
        <dbReference type="Pfam" id="PF00496"/>
    </source>
</evidence>
<dbReference type="EMBL" id="BSDY01000002">
    <property type="protein sequence ID" value="GLI55033.1"/>
    <property type="molecule type" value="Genomic_DNA"/>
</dbReference>
<comment type="subcellular location">
    <subcellularLocation>
        <location evidence="1">Cell envelope</location>
    </subcellularLocation>
</comment>
<comment type="caution">
    <text evidence="6">The sequence shown here is derived from an EMBL/GenBank/DDBJ whole genome shotgun (WGS) entry which is preliminary data.</text>
</comment>
<dbReference type="PROSITE" id="PS51257">
    <property type="entry name" value="PROKAR_LIPOPROTEIN"/>
    <property type="match status" value="1"/>
</dbReference>
<dbReference type="RefSeq" id="WP_281833270.1">
    <property type="nucleotide sequence ID" value="NZ_BSDY01000002.1"/>
</dbReference>
<dbReference type="InterPro" id="IPR000914">
    <property type="entry name" value="SBP_5_dom"/>
</dbReference>
<feature type="domain" description="Solute-binding protein family 5" evidence="5">
    <location>
        <begin position="79"/>
        <end position="463"/>
    </location>
</feature>
<dbReference type="InterPro" id="IPR030678">
    <property type="entry name" value="Peptide/Ni-bd"/>
</dbReference>
<dbReference type="InterPro" id="IPR023765">
    <property type="entry name" value="SBP_5_CS"/>
</dbReference>
<keyword evidence="4" id="KW-0732">Signal</keyword>
<evidence type="ECO:0000313" key="6">
    <source>
        <dbReference type="EMBL" id="GLI55033.1"/>
    </source>
</evidence>
<dbReference type="CDD" id="cd08504">
    <property type="entry name" value="PBP2_OppA"/>
    <property type="match status" value="1"/>
</dbReference>
<evidence type="ECO:0000256" key="2">
    <source>
        <dbReference type="ARBA" id="ARBA00005695"/>
    </source>
</evidence>
<keyword evidence="7" id="KW-1185">Reference proteome</keyword>
<dbReference type="Gene3D" id="3.40.190.10">
    <property type="entry name" value="Periplasmic binding protein-like II"/>
    <property type="match status" value="1"/>
</dbReference>
<dbReference type="FunFam" id="3.10.105.10:FF:000001">
    <property type="entry name" value="Oligopeptide ABC transporter, oligopeptide-binding protein"/>
    <property type="match status" value="1"/>
</dbReference>
<proteinExistence type="inferred from homology"/>
<dbReference type="SUPFAM" id="SSF53850">
    <property type="entry name" value="Periplasmic binding protein-like II"/>
    <property type="match status" value="1"/>
</dbReference>
<dbReference type="AlphaFoldDB" id="A0A9W6GIY8"/>
<protein>
    <submittedName>
        <fullName evidence="6">Peptide ABC transporter substrate-binding protein</fullName>
    </submittedName>
</protein>
<dbReference type="Pfam" id="PF00496">
    <property type="entry name" value="SBP_bac_5"/>
    <property type="match status" value="1"/>
</dbReference>
<dbReference type="InterPro" id="IPR039424">
    <property type="entry name" value="SBP_5"/>
</dbReference>
<gene>
    <name evidence="6" type="ORF">PM10SUCC1_05480</name>
</gene>
<dbReference type="FunFam" id="3.90.76.10:FF:000001">
    <property type="entry name" value="Oligopeptide ABC transporter substrate-binding protein"/>
    <property type="match status" value="1"/>
</dbReference>
<dbReference type="GO" id="GO:0015833">
    <property type="term" value="P:peptide transport"/>
    <property type="evidence" value="ECO:0007669"/>
    <property type="project" value="TreeGrafter"/>
</dbReference>
<evidence type="ECO:0000256" key="1">
    <source>
        <dbReference type="ARBA" id="ARBA00004196"/>
    </source>
</evidence>
<dbReference type="Gene3D" id="3.90.76.10">
    <property type="entry name" value="Dipeptide-binding Protein, Domain 1"/>
    <property type="match status" value="1"/>
</dbReference>